<name>A0A481SY12_9HEXA</name>
<sequence length="547" mass="60981">MYGQQQPIIVLNQNVKREQGKKVQLENINAGKRIAEVVRTCLGPRAMLKMLMDPMGGICLTNDGNAILREITVQHPAAKSLIEIARTQDEEVGDGTTSVIVLAGETLHVAQPFLGQQMHPTMIIKAYRQALEDMINILQDEIAISIDLNNNDQVKEVIKACIGTKFMSQWSDLAVEISQAAVKTVFIEENGRKEIDIKRYAKVEKIPGGRIEDSYVLNGIMLNKDVTHQKMKRKIENPRIILLDCSLEYKKGESMTNVELMKEEDFTKMLQQEEEFVQKMCEDLIRLKPDVIFTEKGVSDLAQHFLVKAGIAAVRRVKKSDNNRISRATGATIVSRTDELREEDVGTQCGLFEVKKIGDEYFCFVSECKDPKACTIILRGASRDILKEVERNLQDAMCVARNIYLEPKIVGGGGAVEMAVSYALTEKSKSMTGVEQWPYRAVVQALEVIPRTLAQNCGANVIRVLTALRAKHAAGAKTWGINGETGELADMNTLKIWEPLSVKLQTYKTAIETAILLLRIDDIVSGSKKRDKDSSGPAQPTEQSMQE</sequence>
<comment type="similarity">
    <text evidence="2 10">Belongs to the TCP-1 chaperonin family.</text>
</comment>
<dbReference type="NCBIfam" id="NF041083">
    <property type="entry name" value="thermosome_beta"/>
    <property type="match status" value="1"/>
</dbReference>
<dbReference type="InterPro" id="IPR053374">
    <property type="entry name" value="TCP-1_chaperonin"/>
</dbReference>
<dbReference type="PROSITE" id="PS00751">
    <property type="entry name" value="TCP1_2"/>
    <property type="match status" value="1"/>
</dbReference>
<keyword evidence="7 10" id="KW-0067">ATP-binding</keyword>
<dbReference type="InterPro" id="IPR012719">
    <property type="entry name" value="Chap_CCT_gamma"/>
</dbReference>
<dbReference type="Gene3D" id="1.10.560.10">
    <property type="entry name" value="GroEL-like equatorial domain"/>
    <property type="match status" value="1"/>
</dbReference>
<dbReference type="PRINTS" id="PR00304">
    <property type="entry name" value="TCOMPLEXTCP1"/>
</dbReference>
<proteinExistence type="evidence at transcript level"/>
<dbReference type="InterPro" id="IPR027410">
    <property type="entry name" value="TCP-1-like_intermed_sf"/>
</dbReference>
<dbReference type="AlphaFoldDB" id="A0A481SY12"/>
<feature type="region of interest" description="Disordered" evidence="12">
    <location>
        <begin position="527"/>
        <end position="547"/>
    </location>
</feature>
<dbReference type="PROSITE" id="PS00750">
    <property type="entry name" value="TCP1_1"/>
    <property type="match status" value="1"/>
</dbReference>
<evidence type="ECO:0000256" key="5">
    <source>
        <dbReference type="ARBA" id="ARBA00022490"/>
    </source>
</evidence>
<accession>A0A481SY12</accession>
<dbReference type="CDD" id="cd03337">
    <property type="entry name" value="TCP1_gamma"/>
    <property type="match status" value="1"/>
</dbReference>
<dbReference type="GO" id="GO:0005832">
    <property type="term" value="C:chaperonin-containing T-complex"/>
    <property type="evidence" value="ECO:0007669"/>
    <property type="project" value="UniProtKB-ARBA"/>
</dbReference>
<keyword evidence="8 10" id="KW-0143">Chaperone</keyword>
<dbReference type="EMBL" id="MH799501">
    <property type="protein sequence ID" value="QBH73660.1"/>
    <property type="molecule type" value="mRNA"/>
</dbReference>
<protein>
    <recommendedName>
        <fullName evidence="4 11">T-complex protein 1 subunit gamma</fullName>
    </recommendedName>
</protein>
<dbReference type="SUPFAM" id="SSF52029">
    <property type="entry name" value="GroEL apical domain-like"/>
    <property type="match status" value="1"/>
</dbReference>
<dbReference type="InterPro" id="IPR017998">
    <property type="entry name" value="Chaperone_TCP-1"/>
</dbReference>
<dbReference type="InterPro" id="IPR027413">
    <property type="entry name" value="GROEL-like_equatorial_sf"/>
</dbReference>
<dbReference type="NCBIfam" id="NF041082">
    <property type="entry name" value="thermosome_alpha"/>
    <property type="match status" value="1"/>
</dbReference>
<dbReference type="InterPro" id="IPR002423">
    <property type="entry name" value="Cpn60/GroEL/TCP-1"/>
</dbReference>
<keyword evidence="5" id="KW-0963">Cytoplasm</keyword>
<comment type="subcellular location">
    <subcellularLocation>
        <location evidence="1">Cytoplasm</location>
    </subcellularLocation>
</comment>
<dbReference type="FunFam" id="1.10.560.10:FF:000073">
    <property type="entry name" value="T-complex protein 1 subunit gamma"/>
    <property type="match status" value="1"/>
</dbReference>
<dbReference type="Gene3D" id="3.30.260.10">
    <property type="entry name" value="TCP-1-like chaperonin intermediate domain"/>
    <property type="match status" value="1"/>
</dbReference>
<dbReference type="FunFam" id="3.50.7.10:FF:000005">
    <property type="entry name" value="T-complex protein 1 subunit gamma"/>
    <property type="match status" value="1"/>
</dbReference>
<evidence type="ECO:0000256" key="2">
    <source>
        <dbReference type="ARBA" id="ARBA00008020"/>
    </source>
</evidence>
<dbReference type="GO" id="GO:0005524">
    <property type="term" value="F:ATP binding"/>
    <property type="evidence" value="ECO:0007669"/>
    <property type="project" value="UniProtKB-KW"/>
</dbReference>
<feature type="compositionally biased region" description="Polar residues" evidence="12">
    <location>
        <begin position="537"/>
        <end position="547"/>
    </location>
</feature>
<dbReference type="NCBIfam" id="TIGR02344">
    <property type="entry name" value="chap_CCT_gamma"/>
    <property type="match status" value="1"/>
</dbReference>
<dbReference type="Pfam" id="PF00118">
    <property type="entry name" value="Cpn60_TCP1"/>
    <property type="match status" value="1"/>
</dbReference>
<evidence type="ECO:0000256" key="10">
    <source>
        <dbReference type="RuleBase" id="RU004187"/>
    </source>
</evidence>
<evidence type="ECO:0000313" key="13">
    <source>
        <dbReference type="EMBL" id="QBH73660.1"/>
    </source>
</evidence>
<evidence type="ECO:0000256" key="6">
    <source>
        <dbReference type="ARBA" id="ARBA00022741"/>
    </source>
</evidence>
<reference evidence="13" key="1">
    <citation type="journal article" date="2019" name="Sci. Rep.">
        <title>No signal of deleterious mutation accumulation in conserved gene sequences of extant asexual hexapods.</title>
        <authorList>
            <person name="Brandt A."/>
            <person name="Bast J."/>
            <person name="Scheu S."/>
            <person name="Meusemann K."/>
            <person name="Donath A."/>
            <person name="Schuette K."/>
            <person name="Machida R."/>
            <person name="Kraaijeveld K."/>
        </authorList>
    </citation>
    <scope>NUCLEOTIDE SEQUENCE</scope>
    <source>
        <strain evidence="13">OG1499</strain>
    </source>
</reference>
<dbReference type="InterPro" id="IPR054827">
    <property type="entry name" value="thermosome_alpha"/>
</dbReference>
<dbReference type="GO" id="GO:0140662">
    <property type="term" value="F:ATP-dependent protein folding chaperone"/>
    <property type="evidence" value="ECO:0007669"/>
    <property type="project" value="InterPro"/>
</dbReference>
<keyword evidence="6 10" id="KW-0547">Nucleotide-binding</keyword>
<evidence type="ECO:0000256" key="11">
    <source>
        <dbReference type="RuleBase" id="RU004191"/>
    </source>
</evidence>
<evidence type="ECO:0000256" key="4">
    <source>
        <dbReference type="ARBA" id="ARBA00017187"/>
    </source>
</evidence>
<dbReference type="GO" id="GO:0051082">
    <property type="term" value="F:unfolded protein binding"/>
    <property type="evidence" value="ECO:0007669"/>
    <property type="project" value="InterPro"/>
</dbReference>
<evidence type="ECO:0000256" key="9">
    <source>
        <dbReference type="ARBA" id="ARBA00024677"/>
    </source>
</evidence>
<dbReference type="GO" id="GO:0016887">
    <property type="term" value="F:ATP hydrolysis activity"/>
    <property type="evidence" value="ECO:0007669"/>
    <property type="project" value="InterPro"/>
</dbReference>
<dbReference type="InterPro" id="IPR002194">
    <property type="entry name" value="Chaperonin_TCP-1_CS"/>
</dbReference>
<evidence type="ECO:0000256" key="12">
    <source>
        <dbReference type="SAM" id="MobiDB-lite"/>
    </source>
</evidence>
<dbReference type="InterPro" id="IPR027409">
    <property type="entry name" value="GroEL-like_apical_dom_sf"/>
</dbReference>
<evidence type="ECO:0000256" key="1">
    <source>
        <dbReference type="ARBA" id="ARBA00004496"/>
    </source>
</evidence>
<dbReference type="PROSITE" id="PS00995">
    <property type="entry name" value="TCP1_3"/>
    <property type="match status" value="1"/>
</dbReference>
<comment type="subunit">
    <text evidence="3">Heterooligomeric complex of about 850 to 900 kDa that forms two stacked rings, 12 to 16 nm in diameter.</text>
</comment>
<organism evidence="13">
    <name type="scientific">Isotomurus palustris</name>
    <dbReference type="NCBI Taxonomy" id="36144"/>
    <lineage>
        <taxon>Eukaryota</taxon>
        <taxon>Metazoa</taxon>
        <taxon>Ecdysozoa</taxon>
        <taxon>Arthropoda</taxon>
        <taxon>Hexapoda</taxon>
        <taxon>Collembola</taxon>
        <taxon>Entomobryomorpha</taxon>
        <taxon>Isotomoidea</taxon>
        <taxon>Isotomidae</taxon>
        <taxon>Isotominae</taxon>
        <taxon>Isotomurus</taxon>
    </lineage>
</organism>
<evidence type="ECO:0000256" key="8">
    <source>
        <dbReference type="ARBA" id="ARBA00023186"/>
    </source>
</evidence>
<comment type="function">
    <text evidence="9">Molecular chaperone; assists the folding of proteins upon ATP hydrolysis. Known to play a role, in vitro, in the folding of actin and tubulin.</text>
</comment>
<dbReference type="PANTHER" id="PTHR11353">
    <property type="entry name" value="CHAPERONIN"/>
    <property type="match status" value="1"/>
</dbReference>
<dbReference type="Gene3D" id="3.50.7.10">
    <property type="entry name" value="GroEL"/>
    <property type="match status" value="1"/>
</dbReference>
<dbReference type="SUPFAM" id="SSF48592">
    <property type="entry name" value="GroEL equatorial domain-like"/>
    <property type="match status" value="1"/>
</dbReference>
<evidence type="ECO:0000256" key="7">
    <source>
        <dbReference type="ARBA" id="ARBA00022840"/>
    </source>
</evidence>
<dbReference type="FunFam" id="1.10.560.10:FF:000085">
    <property type="entry name" value="T-complex protein 1 subunit gamma"/>
    <property type="match status" value="1"/>
</dbReference>
<evidence type="ECO:0000256" key="3">
    <source>
        <dbReference type="ARBA" id="ARBA00011531"/>
    </source>
</evidence>
<dbReference type="SUPFAM" id="SSF54849">
    <property type="entry name" value="GroEL-intermediate domain like"/>
    <property type="match status" value="1"/>
</dbReference>